<evidence type="ECO:0000259" key="3">
    <source>
        <dbReference type="Pfam" id="PF00501"/>
    </source>
</evidence>
<dbReference type="Pfam" id="PF13193">
    <property type="entry name" value="AMP-binding_C"/>
    <property type="match status" value="1"/>
</dbReference>
<accession>A0A0M0JXJ1</accession>
<dbReference type="Pfam" id="PF00501">
    <property type="entry name" value="AMP-binding"/>
    <property type="match status" value="1"/>
</dbReference>
<dbReference type="OrthoDB" id="10253869at2759"/>
<dbReference type="InterPro" id="IPR025110">
    <property type="entry name" value="AMP-bd_C"/>
</dbReference>
<comment type="caution">
    <text evidence="5">The sequence shown here is derived from an EMBL/GenBank/DDBJ whole genome shotgun (WGS) entry which is preliminary data.</text>
</comment>
<reference evidence="6" key="1">
    <citation type="journal article" date="2015" name="PLoS Genet.">
        <title>Genome Sequence and Transcriptome Analyses of Chrysochromulina tobin: Metabolic Tools for Enhanced Algal Fitness in the Prominent Order Prymnesiales (Haptophyceae).</title>
        <authorList>
            <person name="Hovde B.T."/>
            <person name="Deodato C.R."/>
            <person name="Hunsperger H.M."/>
            <person name="Ryken S.A."/>
            <person name="Yost W."/>
            <person name="Jha R.K."/>
            <person name="Patterson J."/>
            <person name="Monnat R.J. Jr."/>
            <person name="Barlow S.B."/>
            <person name="Starkenburg S.R."/>
            <person name="Cattolico R.A."/>
        </authorList>
    </citation>
    <scope>NUCLEOTIDE SEQUENCE</scope>
    <source>
        <strain evidence="6">CCMP291</strain>
    </source>
</reference>
<dbReference type="GO" id="GO:0016405">
    <property type="term" value="F:CoA-ligase activity"/>
    <property type="evidence" value="ECO:0007669"/>
    <property type="project" value="TreeGrafter"/>
</dbReference>
<dbReference type="AlphaFoldDB" id="A0A0M0JXJ1"/>
<dbReference type="PROSITE" id="PS00455">
    <property type="entry name" value="AMP_BINDING"/>
    <property type="match status" value="1"/>
</dbReference>
<feature type="domain" description="AMP-binding enzyme C-terminal" evidence="4">
    <location>
        <begin position="398"/>
        <end position="476"/>
    </location>
</feature>
<evidence type="ECO:0000256" key="1">
    <source>
        <dbReference type="ARBA" id="ARBA00006432"/>
    </source>
</evidence>
<evidence type="ECO:0000256" key="2">
    <source>
        <dbReference type="ARBA" id="ARBA00022598"/>
    </source>
</evidence>
<dbReference type="InterPro" id="IPR020845">
    <property type="entry name" value="AMP-binding_CS"/>
</dbReference>
<dbReference type="Proteomes" id="UP000037460">
    <property type="component" value="Unassembled WGS sequence"/>
</dbReference>
<sequence length="495" mass="52199">MIKSVAAGLAARGLGQGDVIGILSPNCIEYPIALHGALLLGCKVTTLNSLYTPFEVARQLKDAGATQLIVAGPLLETAKLAITNEGANLTRMYTLDAAAAVADDSSAIAIEPFSVLLAGGAPPPAAIFDPATHVAVIPYSSGTSGMPKGVELTHRNVLANVLQAKAEHVQLSTEDTLVGVLPFFHIYGLTVILNIALASGSTVVTLPKFEPELFLRVLKQHHVTVAHVAPPLVGFLAKHPAVEKVLPLPRLRELFSGAAPLGSELEAEVRARLKCGVRQGYGMTETAPATHVVPVASMHANDASGSVGTLLPGMECKIVSTENGAVLGVDQRGELCLKGPNVMKGYLNRPDANAESFDADGFYRTGDVGYVDSKGMYYVVDRVKELIKVKGYQVPPAELEAVLLGCDAIADAAVIGVQCPKSGEQPKAYVVRQVGHESFSEVDVAAFLHDKVAEYKRIVPELVEFVKAVPKSAAGKILRKELRAMEEARSAAKAA</sequence>
<evidence type="ECO:0000313" key="6">
    <source>
        <dbReference type="Proteomes" id="UP000037460"/>
    </source>
</evidence>
<dbReference type="CDD" id="cd05911">
    <property type="entry name" value="Firefly_Luc_like"/>
    <property type="match status" value="1"/>
</dbReference>
<gene>
    <name evidence="5" type="ORF">Ctob_014011</name>
</gene>
<dbReference type="InterPro" id="IPR000873">
    <property type="entry name" value="AMP-dep_synth/lig_dom"/>
</dbReference>
<organism evidence="5 6">
    <name type="scientific">Chrysochromulina tobinii</name>
    <dbReference type="NCBI Taxonomy" id="1460289"/>
    <lineage>
        <taxon>Eukaryota</taxon>
        <taxon>Haptista</taxon>
        <taxon>Haptophyta</taxon>
        <taxon>Prymnesiophyceae</taxon>
        <taxon>Prymnesiales</taxon>
        <taxon>Chrysochromulinaceae</taxon>
        <taxon>Chrysochromulina</taxon>
    </lineage>
</organism>
<dbReference type="SUPFAM" id="SSF56801">
    <property type="entry name" value="Acetyl-CoA synthetase-like"/>
    <property type="match status" value="1"/>
</dbReference>
<dbReference type="PANTHER" id="PTHR24096:SF149">
    <property type="entry name" value="AMP-BINDING DOMAIN-CONTAINING PROTEIN-RELATED"/>
    <property type="match status" value="1"/>
</dbReference>
<dbReference type="Gene3D" id="3.40.50.12780">
    <property type="entry name" value="N-terminal domain of ligase-like"/>
    <property type="match status" value="1"/>
</dbReference>
<dbReference type="InterPro" id="IPR042099">
    <property type="entry name" value="ANL_N_sf"/>
</dbReference>
<keyword evidence="2 5" id="KW-0436">Ligase</keyword>
<evidence type="ECO:0000259" key="4">
    <source>
        <dbReference type="Pfam" id="PF13193"/>
    </source>
</evidence>
<feature type="domain" description="AMP-dependent synthetase/ligase" evidence="3">
    <location>
        <begin position="3"/>
        <end position="347"/>
    </location>
</feature>
<evidence type="ECO:0000313" key="5">
    <source>
        <dbReference type="EMBL" id="KOO31280.1"/>
    </source>
</evidence>
<keyword evidence="6" id="KW-1185">Reference proteome</keyword>
<name>A0A0M0JXJ1_9EUKA</name>
<proteinExistence type="inferred from homology"/>
<dbReference type="PANTHER" id="PTHR24096">
    <property type="entry name" value="LONG-CHAIN-FATTY-ACID--COA LIGASE"/>
    <property type="match status" value="1"/>
</dbReference>
<dbReference type="InterPro" id="IPR045851">
    <property type="entry name" value="AMP-bd_C_sf"/>
</dbReference>
<comment type="similarity">
    <text evidence="1">Belongs to the ATP-dependent AMP-binding enzyme family.</text>
</comment>
<protein>
    <submittedName>
        <fullName evidence="5">4-coumarate--ligase</fullName>
    </submittedName>
</protein>
<dbReference type="EMBL" id="JWZX01002050">
    <property type="protein sequence ID" value="KOO31280.1"/>
    <property type="molecule type" value="Genomic_DNA"/>
</dbReference>
<dbReference type="Gene3D" id="3.30.300.30">
    <property type="match status" value="1"/>
</dbReference>